<dbReference type="Gene3D" id="3.30.450.40">
    <property type="match status" value="1"/>
</dbReference>
<protein>
    <recommendedName>
        <fullName evidence="2">histidine kinase</fullName>
        <ecNumber evidence="2">2.7.13.3</ecNumber>
    </recommendedName>
</protein>
<dbReference type="Pfam" id="PF00512">
    <property type="entry name" value="HisKA"/>
    <property type="match status" value="1"/>
</dbReference>
<evidence type="ECO:0000256" key="6">
    <source>
        <dbReference type="SAM" id="Coils"/>
    </source>
</evidence>
<dbReference type="SMART" id="SM00065">
    <property type="entry name" value="GAF"/>
    <property type="match status" value="1"/>
</dbReference>
<dbReference type="PANTHER" id="PTHR43304">
    <property type="entry name" value="PHYTOCHROME-LIKE PROTEIN CPH1"/>
    <property type="match status" value="1"/>
</dbReference>
<keyword evidence="6" id="KW-0175">Coiled coil</keyword>
<dbReference type="InterPro" id="IPR036097">
    <property type="entry name" value="HisK_dim/P_sf"/>
</dbReference>
<dbReference type="InterPro" id="IPR036890">
    <property type="entry name" value="HATPase_C_sf"/>
</dbReference>
<dbReference type="SUPFAM" id="SSF55874">
    <property type="entry name" value="ATPase domain of HSP90 chaperone/DNA topoisomerase II/histidine kinase"/>
    <property type="match status" value="1"/>
</dbReference>
<dbReference type="SUPFAM" id="SSF55781">
    <property type="entry name" value="GAF domain-like"/>
    <property type="match status" value="1"/>
</dbReference>
<dbReference type="InterPro" id="IPR004358">
    <property type="entry name" value="Sig_transdc_His_kin-like_C"/>
</dbReference>
<evidence type="ECO:0000256" key="5">
    <source>
        <dbReference type="ARBA" id="ARBA00022777"/>
    </source>
</evidence>
<keyword evidence="5 8" id="KW-0418">Kinase</keyword>
<dbReference type="PRINTS" id="PR00344">
    <property type="entry name" value="BCTRLSENSOR"/>
</dbReference>
<evidence type="ECO:0000313" key="9">
    <source>
        <dbReference type="Proteomes" id="UP000321513"/>
    </source>
</evidence>
<dbReference type="InterPro" id="IPR003018">
    <property type="entry name" value="GAF"/>
</dbReference>
<keyword evidence="9" id="KW-1185">Reference proteome</keyword>
<dbReference type="SUPFAM" id="SSF47384">
    <property type="entry name" value="Homodimeric domain of signal transducing histidine kinase"/>
    <property type="match status" value="1"/>
</dbReference>
<dbReference type="Gene3D" id="3.30.565.10">
    <property type="entry name" value="Histidine kinase-like ATPase, C-terminal domain"/>
    <property type="match status" value="1"/>
</dbReference>
<dbReference type="Pfam" id="PF02518">
    <property type="entry name" value="HATPase_c"/>
    <property type="match status" value="1"/>
</dbReference>
<name>A0A512BCH2_9BACT</name>
<dbReference type="Proteomes" id="UP000321513">
    <property type="component" value="Unassembled WGS sequence"/>
</dbReference>
<keyword evidence="3" id="KW-0597">Phosphoprotein</keyword>
<dbReference type="PANTHER" id="PTHR43304:SF1">
    <property type="entry name" value="PAC DOMAIN-CONTAINING PROTEIN"/>
    <property type="match status" value="1"/>
</dbReference>
<gene>
    <name evidence="8" type="ORF">SAE01_21720</name>
</gene>
<dbReference type="RefSeq" id="WP_147203793.1">
    <property type="nucleotide sequence ID" value="NZ_BJYT01000007.1"/>
</dbReference>
<dbReference type="PROSITE" id="PS50109">
    <property type="entry name" value="HIS_KIN"/>
    <property type="match status" value="1"/>
</dbReference>
<dbReference type="InterPro" id="IPR003661">
    <property type="entry name" value="HisK_dim/P_dom"/>
</dbReference>
<dbReference type="EC" id="2.7.13.3" evidence="2"/>
<evidence type="ECO:0000259" key="7">
    <source>
        <dbReference type="PROSITE" id="PS50109"/>
    </source>
</evidence>
<keyword evidence="4" id="KW-0808">Transferase</keyword>
<evidence type="ECO:0000313" key="8">
    <source>
        <dbReference type="EMBL" id="GEO09676.1"/>
    </source>
</evidence>
<dbReference type="InterPro" id="IPR003594">
    <property type="entry name" value="HATPase_dom"/>
</dbReference>
<evidence type="ECO:0000256" key="3">
    <source>
        <dbReference type="ARBA" id="ARBA00022553"/>
    </source>
</evidence>
<dbReference type="GO" id="GO:0000155">
    <property type="term" value="F:phosphorelay sensor kinase activity"/>
    <property type="evidence" value="ECO:0007669"/>
    <property type="project" value="InterPro"/>
</dbReference>
<feature type="coiled-coil region" evidence="6">
    <location>
        <begin position="180"/>
        <end position="207"/>
    </location>
</feature>
<accession>A0A512BCH2</accession>
<dbReference type="OrthoDB" id="9766459at2"/>
<comment type="caution">
    <text evidence="8">The sequence shown here is derived from an EMBL/GenBank/DDBJ whole genome shotgun (WGS) entry which is preliminary data.</text>
</comment>
<dbReference type="Pfam" id="PF01590">
    <property type="entry name" value="GAF"/>
    <property type="match status" value="1"/>
</dbReference>
<dbReference type="SMART" id="SM00388">
    <property type="entry name" value="HisKA"/>
    <property type="match status" value="1"/>
</dbReference>
<evidence type="ECO:0000256" key="2">
    <source>
        <dbReference type="ARBA" id="ARBA00012438"/>
    </source>
</evidence>
<dbReference type="EMBL" id="BJYT01000007">
    <property type="protein sequence ID" value="GEO09676.1"/>
    <property type="molecule type" value="Genomic_DNA"/>
</dbReference>
<dbReference type="Gene3D" id="1.10.287.130">
    <property type="match status" value="1"/>
</dbReference>
<comment type="catalytic activity">
    <reaction evidence="1">
        <text>ATP + protein L-histidine = ADP + protein N-phospho-L-histidine.</text>
        <dbReference type="EC" id="2.7.13.3"/>
    </reaction>
</comment>
<sequence length="436" mass="49486">MKKSNKNPDKMEVNVIDERLQKDVESIQRIPIIPKILDVICRTTGLGLVAVARVTDEKWITCSVLDKLEFGLVPGDELKLETTICHEIRQSGKPVVINDVAADNHFCNHPTPAMYGFRSYISVPILRKDGTFFGTLCGLDPKPANLNTPEVVGMFNLFSDLISFHLQAAEEIENSELQLLKEREDRMKILEKKNAELKKMNQDLEAFAYVAGHDLQEPLRKIETFTSLIHKKDYQNLSETAKNYFDRIIKSVTRMQALIRDLLTYSQVKGHELAFKNTSLLTIVNDIQQSFSEEISQKHVKFIVGKMCTAPVIPFQMYQLLQNLVSNSIKFRRHDIPPVIEISSFIEKGNKEVSDKLSEDKEYCHITVADNGIGFEAEHNERIFKVFQRLNGREEYDGTGIGLSIVQKIVDNHGGFIAATAEVNKGARFDIYIPAN</sequence>
<organism evidence="8 9">
    <name type="scientific">Segetibacter aerophilus</name>
    <dbReference type="NCBI Taxonomy" id="670293"/>
    <lineage>
        <taxon>Bacteria</taxon>
        <taxon>Pseudomonadati</taxon>
        <taxon>Bacteroidota</taxon>
        <taxon>Chitinophagia</taxon>
        <taxon>Chitinophagales</taxon>
        <taxon>Chitinophagaceae</taxon>
        <taxon>Segetibacter</taxon>
    </lineage>
</organism>
<dbReference type="InterPro" id="IPR005467">
    <property type="entry name" value="His_kinase_dom"/>
</dbReference>
<dbReference type="InterPro" id="IPR052162">
    <property type="entry name" value="Sensor_kinase/Photoreceptor"/>
</dbReference>
<feature type="domain" description="Histidine kinase" evidence="7">
    <location>
        <begin position="210"/>
        <end position="436"/>
    </location>
</feature>
<dbReference type="AlphaFoldDB" id="A0A512BCH2"/>
<evidence type="ECO:0000256" key="1">
    <source>
        <dbReference type="ARBA" id="ARBA00000085"/>
    </source>
</evidence>
<evidence type="ECO:0000256" key="4">
    <source>
        <dbReference type="ARBA" id="ARBA00022679"/>
    </source>
</evidence>
<proteinExistence type="predicted"/>
<dbReference type="InterPro" id="IPR029016">
    <property type="entry name" value="GAF-like_dom_sf"/>
</dbReference>
<dbReference type="CDD" id="cd00082">
    <property type="entry name" value="HisKA"/>
    <property type="match status" value="1"/>
</dbReference>
<reference evidence="8 9" key="1">
    <citation type="submission" date="2019-07" db="EMBL/GenBank/DDBJ databases">
        <title>Whole genome shotgun sequence of Segetibacter aerophilus NBRC 106135.</title>
        <authorList>
            <person name="Hosoyama A."/>
            <person name="Uohara A."/>
            <person name="Ohji S."/>
            <person name="Ichikawa N."/>
        </authorList>
    </citation>
    <scope>NUCLEOTIDE SEQUENCE [LARGE SCALE GENOMIC DNA]</scope>
    <source>
        <strain evidence="8 9">NBRC 106135</strain>
    </source>
</reference>
<dbReference type="SMART" id="SM00387">
    <property type="entry name" value="HATPase_c"/>
    <property type="match status" value="1"/>
</dbReference>